<dbReference type="EMBL" id="CP002408">
    <property type="protein sequence ID" value="AFU60157.1"/>
    <property type="molecule type" value="Genomic_DNA"/>
</dbReference>
<reference evidence="2 3" key="1">
    <citation type="journal article" date="2012" name="Environ. Microbiol.">
        <title>The genome of the ammonia-oxidizing Candidatus Nitrososphaera gargensis: insights into metabolic versatility and environmental adaptations.</title>
        <authorList>
            <person name="Spang A."/>
            <person name="Poehlein A."/>
            <person name="Offre P."/>
            <person name="Zumbragel S."/>
            <person name="Haider S."/>
            <person name="Rychlik N."/>
            <person name="Nowka B."/>
            <person name="Schmeisser C."/>
            <person name="Lebedeva E.V."/>
            <person name="Rattei T."/>
            <person name="Bohm C."/>
            <person name="Schmid M."/>
            <person name="Galushko A."/>
            <person name="Hatzenpichler R."/>
            <person name="Weinmaier T."/>
            <person name="Daniel R."/>
            <person name="Schleper C."/>
            <person name="Spieck E."/>
            <person name="Streit W."/>
            <person name="Wagner M."/>
        </authorList>
    </citation>
    <scope>NUCLEOTIDE SEQUENCE [LARGE SCALE GENOMIC DNA]</scope>
    <source>
        <strain evidence="3">Ga9.2</strain>
    </source>
</reference>
<dbReference type="STRING" id="1237085.Ngar_c32410"/>
<evidence type="ECO:0000313" key="2">
    <source>
        <dbReference type="EMBL" id="AFU60157.1"/>
    </source>
</evidence>
<protein>
    <submittedName>
        <fullName evidence="2">Uncharacterized protein</fullName>
    </submittedName>
</protein>
<gene>
    <name evidence="2" type="ordered locus">Ngar_c32410</name>
</gene>
<dbReference type="KEGG" id="nga:Ngar_c32410"/>
<keyword evidence="3" id="KW-1185">Reference proteome</keyword>
<sequence>MLPVLQAAAKEVGRKPIFTDGAQWYIMTHAGGSVYVIVIIIMSMVQN</sequence>
<keyword evidence="1" id="KW-0812">Transmembrane</keyword>
<evidence type="ECO:0000256" key="1">
    <source>
        <dbReference type="SAM" id="Phobius"/>
    </source>
</evidence>
<organism evidence="2 3">
    <name type="scientific">Nitrososphaera gargensis (strain Ga9.2)</name>
    <dbReference type="NCBI Taxonomy" id="1237085"/>
    <lineage>
        <taxon>Archaea</taxon>
        <taxon>Nitrososphaerota</taxon>
        <taxon>Nitrososphaeria</taxon>
        <taxon>Nitrososphaerales</taxon>
        <taxon>Nitrososphaeraceae</taxon>
        <taxon>Nitrososphaera</taxon>
    </lineage>
</organism>
<dbReference type="InParanoid" id="K0IMB4"/>
<evidence type="ECO:0000313" key="3">
    <source>
        <dbReference type="Proteomes" id="UP000008037"/>
    </source>
</evidence>
<dbReference type="AlphaFoldDB" id="K0IMB4"/>
<feature type="transmembrane region" description="Helical" evidence="1">
    <location>
        <begin position="24"/>
        <end position="45"/>
    </location>
</feature>
<accession>K0IMB4</accession>
<keyword evidence="1" id="KW-1133">Transmembrane helix</keyword>
<name>K0IMB4_NITGG</name>
<dbReference type="BioCyc" id="CNIT1237085:G1324-3241-MONOMER"/>
<dbReference type="HOGENOM" id="CLU_3163253_0_0_2"/>
<dbReference type="Proteomes" id="UP000008037">
    <property type="component" value="Chromosome"/>
</dbReference>
<keyword evidence="1" id="KW-0472">Membrane</keyword>
<proteinExistence type="predicted"/>